<comment type="caution">
    <text evidence="1">The sequence shown here is derived from an EMBL/GenBank/DDBJ whole genome shotgun (WGS) entry which is preliminary data.</text>
</comment>
<reference evidence="1 2" key="1">
    <citation type="submission" date="2020-08" db="EMBL/GenBank/DDBJ databases">
        <title>The Agave Microbiome: Exploring the role of microbial communities in plant adaptations to desert environments.</title>
        <authorList>
            <person name="Partida-Martinez L.P."/>
        </authorList>
    </citation>
    <scope>NUCLEOTIDE SEQUENCE [LARGE SCALE GENOMIC DNA]</scope>
    <source>
        <strain evidence="1 2">AS3.12</strain>
    </source>
</reference>
<proteinExistence type="predicted"/>
<dbReference type="Proteomes" id="UP000585437">
    <property type="component" value="Unassembled WGS sequence"/>
</dbReference>
<protein>
    <submittedName>
        <fullName evidence="1">Uncharacterized protein</fullName>
    </submittedName>
</protein>
<accession>A0A7X0MPW8</accession>
<name>A0A7X0MPW8_9HYPH</name>
<dbReference type="EMBL" id="JACHBU010000001">
    <property type="protein sequence ID" value="MBB6506854.1"/>
    <property type="molecule type" value="Genomic_DNA"/>
</dbReference>
<gene>
    <name evidence="1" type="ORF">F4695_000173</name>
</gene>
<organism evidence="1 2">
    <name type="scientific">Rhizobium soli</name>
    <dbReference type="NCBI Taxonomy" id="424798"/>
    <lineage>
        <taxon>Bacteria</taxon>
        <taxon>Pseudomonadati</taxon>
        <taxon>Pseudomonadota</taxon>
        <taxon>Alphaproteobacteria</taxon>
        <taxon>Hyphomicrobiales</taxon>
        <taxon>Rhizobiaceae</taxon>
        <taxon>Rhizobium/Agrobacterium group</taxon>
        <taxon>Rhizobium</taxon>
    </lineage>
</organism>
<dbReference type="RefSeq" id="WP_184653330.1">
    <property type="nucleotide sequence ID" value="NZ_JACHBU010000001.1"/>
</dbReference>
<evidence type="ECO:0000313" key="1">
    <source>
        <dbReference type="EMBL" id="MBB6506854.1"/>
    </source>
</evidence>
<evidence type="ECO:0000313" key="2">
    <source>
        <dbReference type="Proteomes" id="UP000585437"/>
    </source>
</evidence>
<keyword evidence="2" id="KW-1185">Reference proteome</keyword>
<sequence length="128" mass="14152">MSVEITEIETHLACCTAEILAFPQACLRRECRRANRCLHVNIDTGAPACLINFGPEHLESFTLIYLIALAARADLGRQGMMFASPSAIERELQDACVEVARNALPGEDAKRWMAAYRARENLPPPSLP</sequence>
<dbReference type="AlphaFoldDB" id="A0A7X0MPW8"/>